<dbReference type="Pfam" id="PF02517">
    <property type="entry name" value="Rce1-like"/>
    <property type="match status" value="1"/>
</dbReference>
<evidence type="ECO:0000259" key="2">
    <source>
        <dbReference type="Pfam" id="PF02517"/>
    </source>
</evidence>
<name>A0ABS7GFK4_9BACT</name>
<feature type="domain" description="CAAX prenyl protease 2/Lysostaphin resistance protein A-like" evidence="2">
    <location>
        <begin position="163"/>
        <end position="252"/>
    </location>
</feature>
<feature type="transmembrane region" description="Helical" evidence="1">
    <location>
        <begin position="106"/>
        <end position="129"/>
    </location>
</feature>
<gene>
    <name evidence="3" type="ORF">K1Y79_16925</name>
</gene>
<dbReference type="PANTHER" id="PTHR43592:SF15">
    <property type="entry name" value="CAAX AMINO TERMINAL PROTEASE FAMILY PROTEIN"/>
    <property type="match status" value="1"/>
</dbReference>
<feature type="transmembrane region" description="Helical" evidence="1">
    <location>
        <begin position="12"/>
        <end position="39"/>
    </location>
</feature>
<feature type="transmembrane region" description="Helical" evidence="1">
    <location>
        <begin position="278"/>
        <end position="296"/>
    </location>
</feature>
<feature type="transmembrane region" description="Helical" evidence="1">
    <location>
        <begin position="74"/>
        <end position="94"/>
    </location>
</feature>
<keyword evidence="1" id="KW-0472">Membrane</keyword>
<sequence length="321" mass="36468">MTGRLKQYPPSLQFAAFMALFLICGMLYFIFLVAIFPLISGYSLLSLQQALTDAQASSQSISPKVLGYLKLTQFLYTLIVYLLPPVIFAWLSFDRPASWLRIDRKLHFLPVILSLLIMLLALPLVSYIAEWNHSWPFSPALREAEKQTEALTRVLLIMPDVSSLLINLIMIAVIPAIAEEFFFRGVVQQLFIRMMPKVPWLAIVITAICFSAIHMQWMDFVPRVLLGFLLGTIYYLSGNLWLSIVGHFLNNGLQVLLVYLYQIKVIKTDPMEAEATQWYLALGSLVLTITAAWLLYKKTPPAERSLTSSHNFEDNIDSIGK</sequence>
<keyword evidence="3" id="KW-0378">Hydrolase</keyword>
<feature type="transmembrane region" description="Helical" evidence="1">
    <location>
        <begin position="198"/>
        <end position="218"/>
    </location>
</feature>
<keyword evidence="3" id="KW-0645">Protease</keyword>
<keyword evidence="1" id="KW-1133">Transmembrane helix</keyword>
<evidence type="ECO:0000256" key="1">
    <source>
        <dbReference type="SAM" id="Phobius"/>
    </source>
</evidence>
<feature type="transmembrane region" description="Helical" evidence="1">
    <location>
        <begin position="224"/>
        <end position="241"/>
    </location>
</feature>
<keyword evidence="3" id="KW-0482">Metalloprotease</keyword>
<dbReference type="GO" id="GO:0008237">
    <property type="term" value="F:metallopeptidase activity"/>
    <property type="evidence" value="ECO:0007669"/>
    <property type="project" value="UniProtKB-KW"/>
</dbReference>
<feature type="transmembrane region" description="Helical" evidence="1">
    <location>
        <begin position="248"/>
        <end position="266"/>
    </location>
</feature>
<keyword evidence="1" id="KW-0812">Transmembrane</keyword>
<dbReference type="Proteomes" id="UP000812961">
    <property type="component" value="Unassembled WGS sequence"/>
</dbReference>
<dbReference type="RefSeq" id="WP_220251349.1">
    <property type="nucleotide sequence ID" value="NZ_JAICCF010000003.1"/>
</dbReference>
<proteinExistence type="predicted"/>
<dbReference type="PANTHER" id="PTHR43592">
    <property type="entry name" value="CAAX AMINO TERMINAL PROTEASE"/>
    <property type="match status" value="1"/>
</dbReference>
<protein>
    <submittedName>
        <fullName evidence="3">CPBP family intramembrane metalloprotease</fullName>
    </submittedName>
</protein>
<organism evidence="3 4">
    <name type="scientific">Chitinophaga rhizophila</name>
    <dbReference type="NCBI Taxonomy" id="2866212"/>
    <lineage>
        <taxon>Bacteria</taxon>
        <taxon>Pseudomonadati</taxon>
        <taxon>Bacteroidota</taxon>
        <taxon>Chitinophagia</taxon>
        <taxon>Chitinophagales</taxon>
        <taxon>Chitinophagaceae</taxon>
        <taxon>Chitinophaga</taxon>
    </lineage>
</organism>
<dbReference type="InterPro" id="IPR003675">
    <property type="entry name" value="Rce1/LyrA-like_dom"/>
</dbReference>
<evidence type="ECO:0000313" key="4">
    <source>
        <dbReference type="Proteomes" id="UP000812961"/>
    </source>
</evidence>
<feature type="transmembrane region" description="Helical" evidence="1">
    <location>
        <begin position="164"/>
        <end position="186"/>
    </location>
</feature>
<comment type="caution">
    <text evidence="3">The sequence shown here is derived from an EMBL/GenBank/DDBJ whole genome shotgun (WGS) entry which is preliminary data.</text>
</comment>
<evidence type="ECO:0000313" key="3">
    <source>
        <dbReference type="EMBL" id="MBW8686025.1"/>
    </source>
</evidence>
<accession>A0ABS7GFK4</accession>
<keyword evidence="4" id="KW-1185">Reference proteome</keyword>
<reference evidence="3 4" key="1">
    <citation type="submission" date="2021-08" db="EMBL/GenBank/DDBJ databases">
        <title>The genome sequence of Chitinophaga sp. B61.</title>
        <authorList>
            <person name="Zhang X."/>
        </authorList>
    </citation>
    <scope>NUCLEOTIDE SEQUENCE [LARGE SCALE GENOMIC DNA]</scope>
    <source>
        <strain evidence="3 4">B61</strain>
    </source>
</reference>
<dbReference type="EMBL" id="JAICCF010000003">
    <property type="protein sequence ID" value="MBW8686025.1"/>
    <property type="molecule type" value="Genomic_DNA"/>
</dbReference>